<comment type="caution">
    <text evidence="1">The sequence shown here is derived from an EMBL/GenBank/DDBJ whole genome shotgun (WGS) entry which is preliminary data.</text>
</comment>
<accession>X1INB6</accession>
<evidence type="ECO:0000313" key="1">
    <source>
        <dbReference type="EMBL" id="GAH70745.1"/>
    </source>
</evidence>
<sequence length="221" mass="26169">IVEISKERYIKLKNTLKRLLEPIEDLDFSVVIEMTTDTKFKKITKSRRDKELLDTIRESADLLMNQIYENPRFGNRPNDVSQPLEKVLRNYLEEEGLEIVPPKGFGYPDMILKDKYGRITYLEVKVSRIENIRKASARNFFYKISKNTRVIYDGRHLLLGFAIEEDSREVRHWRTVFWKLVDLYKLKVNLKPEFNADNTEIYSPKNIIAKNAISSSYKKLM</sequence>
<organism evidence="1">
    <name type="scientific">marine sediment metagenome</name>
    <dbReference type="NCBI Taxonomy" id="412755"/>
    <lineage>
        <taxon>unclassified sequences</taxon>
        <taxon>metagenomes</taxon>
        <taxon>ecological metagenomes</taxon>
    </lineage>
</organism>
<dbReference type="EMBL" id="BARU01033728">
    <property type="protein sequence ID" value="GAH70745.1"/>
    <property type="molecule type" value="Genomic_DNA"/>
</dbReference>
<protein>
    <submittedName>
        <fullName evidence="1">Uncharacterized protein</fullName>
    </submittedName>
</protein>
<dbReference type="AlphaFoldDB" id="X1INB6"/>
<proteinExistence type="predicted"/>
<gene>
    <name evidence="1" type="ORF">S03H2_53026</name>
</gene>
<name>X1INB6_9ZZZZ</name>
<reference evidence="1" key="1">
    <citation type="journal article" date="2014" name="Front. Microbiol.">
        <title>High frequency of phylogenetically diverse reductive dehalogenase-homologous genes in deep subseafloor sedimentary metagenomes.</title>
        <authorList>
            <person name="Kawai M."/>
            <person name="Futagami T."/>
            <person name="Toyoda A."/>
            <person name="Takaki Y."/>
            <person name="Nishi S."/>
            <person name="Hori S."/>
            <person name="Arai W."/>
            <person name="Tsubouchi T."/>
            <person name="Morono Y."/>
            <person name="Uchiyama I."/>
            <person name="Ito T."/>
            <person name="Fujiyama A."/>
            <person name="Inagaki F."/>
            <person name="Takami H."/>
        </authorList>
    </citation>
    <scope>NUCLEOTIDE SEQUENCE</scope>
    <source>
        <strain evidence="1">Expedition CK06-06</strain>
    </source>
</reference>
<feature type="non-terminal residue" evidence="1">
    <location>
        <position position="1"/>
    </location>
</feature>